<feature type="region of interest" description="Disordered" evidence="1">
    <location>
        <begin position="180"/>
        <end position="218"/>
    </location>
</feature>
<dbReference type="Proteomes" id="UP000821853">
    <property type="component" value="Chromosome 3"/>
</dbReference>
<evidence type="ECO:0000256" key="1">
    <source>
        <dbReference type="SAM" id="MobiDB-lite"/>
    </source>
</evidence>
<feature type="compositionally biased region" description="Basic and acidic residues" evidence="1">
    <location>
        <begin position="413"/>
        <end position="422"/>
    </location>
</feature>
<accession>A0A9J6FU06</accession>
<protein>
    <submittedName>
        <fullName evidence="2">Uncharacterized protein</fullName>
    </submittedName>
</protein>
<dbReference type="AlphaFoldDB" id="A0A9J6FU06"/>
<sequence>MCPWLTPCRSPFPCGRVVSSTWVQRLRPECSNPAVKTLRAQSAQTDEDRACHHFHASNIAKRPRSARPHLPRPEAQCPCAGGHGRGESAHAQTFGDNAAAEGAQQEGLAPAATGADHAATRNTVGATTFPSPFPAIRLSPPVPGQRLPGTRSPHCLANQFFVFFFSDYWKPRSRGCLVGVGDKREGTDRRPSHSDHAGSKPSRLEGVRSPSGPMAQEFSRAERAASWYVRCHAVRNEVRCGQAARRPFPRVGLAPFTTLGWRDSSDTTRVDSGCTGSEKETRTKFTEGPSNDSRPRTTFRKPGSVGAADEERAAVASKQRSRRYGRAEMRRGVIRRHWGPATTARLTKQWLPAATGKLGHAWGAERRNGTGGSRERTRPRNDAKRESGQQLPKQTAHDVSQALLFLHSPAVRSRRETADKSG</sequence>
<evidence type="ECO:0000313" key="3">
    <source>
        <dbReference type="Proteomes" id="UP000821853"/>
    </source>
</evidence>
<dbReference type="VEuPathDB" id="VectorBase:HLOH_050670"/>
<feature type="region of interest" description="Disordered" evidence="1">
    <location>
        <begin position="264"/>
        <end position="313"/>
    </location>
</feature>
<evidence type="ECO:0000313" key="2">
    <source>
        <dbReference type="EMBL" id="KAH9369662.1"/>
    </source>
</evidence>
<reference evidence="2 3" key="1">
    <citation type="journal article" date="2020" name="Cell">
        <title>Large-Scale Comparative Analyses of Tick Genomes Elucidate Their Genetic Diversity and Vector Capacities.</title>
        <authorList>
            <consortium name="Tick Genome and Microbiome Consortium (TIGMIC)"/>
            <person name="Jia N."/>
            <person name="Wang J."/>
            <person name="Shi W."/>
            <person name="Du L."/>
            <person name="Sun Y."/>
            <person name="Zhan W."/>
            <person name="Jiang J.F."/>
            <person name="Wang Q."/>
            <person name="Zhang B."/>
            <person name="Ji P."/>
            <person name="Bell-Sakyi L."/>
            <person name="Cui X.M."/>
            <person name="Yuan T.T."/>
            <person name="Jiang B.G."/>
            <person name="Yang W.F."/>
            <person name="Lam T.T."/>
            <person name="Chang Q.C."/>
            <person name="Ding S.J."/>
            <person name="Wang X.J."/>
            <person name="Zhu J.G."/>
            <person name="Ruan X.D."/>
            <person name="Zhao L."/>
            <person name="Wei J.T."/>
            <person name="Ye R.Z."/>
            <person name="Que T.C."/>
            <person name="Du C.H."/>
            <person name="Zhou Y.H."/>
            <person name="Cheng J.X."/>
            <person name="Dai P.F."/>
            <person name="Guo W.B."/>
            <person name="Han X.H."/>
            <person name="Huang E.J."/>
            <person name="Li L.F."/>
            <person name="Wei W."/>
            <person name="Gao Y.C."/>
            <person name="Liu J.Z."/>
            <person name="Shao H.Z."/>
            <person name="Wang X."/>
            <person name="Wang C.C."/>
            <person name="Yang T.C."/>
            <person name="Huo Q.B."/>
            <person name="Li W."/>
            <person name="Chen H.Y."/>
            <person name="Chen S.E."/>
            <person name="Zhou L.G."/>
            <person name="Ni X.B."/>
            <person name="Tian J.H."/>
            <person name="Sheng Y."/>
            <person name="Liu T."/>
            <person name="Pan Y.S."/>
            <person name="Xia L.Y."/>
            <person name="Li J."/>
            <person name="Zhao F."/>
            <person name="Cao W.C."/>
        </authorList>
    </citation>
    <scope>NUCLEOTIDE SEQUENCE [LARGE SCALE GENOMIC DNA]</scope>
    <source>
        <strain evidence="2">HaeL-2018</strain>
    </source>
</reference>
<keyword evidence="3" id="KW-1185">Reference proteome</keyword>
<organism evidence="2 3">
    <name type="scientific">Haemaphysalis longicornis</name>
    <name type="common">Bush tick</name>
    <dbReference type="NCBI Taxonomy" id="44386"/>
    <lineage>
        <taxon>Eukaryota</taxon>
        <taxon>Metazoa</taxon>
        <taxon>Ecdysozoa</taxon>
        <taxon>Arthropoda</taxon>
        <taxon>Chelicerata</taxon>
        <taxon>Arachnida</taxon>
        <taxon>Acari</taxon>
        <taxon>Parasitiformes</taxon>
        <taxon>Ixodida</taxon>
        <taxon>Ixodoidea</taxon>
        <taxon>Ixodidae</taxon>
        <taxon>Haemaphysalinae</taxon>
        <taxon>Haemaphysalis</taxon>
    </lineage>
</organism>
<feature type="compositionally biased region" description="Basic and acidic residues" evidence="1">
    <location>
        <begin position="363"/>
        <end position="387"/>
    </location>
</feature>
<name>A0A9J6FU06_HAELO</name>
<proteinExistence type="predicted"/>
<feature type="compositionally biased region" description="Basic residues" evidence="1">
    <location>
        <begin position="61"/>
        <end position="70"/>
    </location>
</feature>
<feature type="region of interest" description="Disordered" evidence="1">
    <location>
        <begin position="57"/>
        <end position="90"/>
    </location>
</feature>
<feature type="region of interest" description="Disordered" evidence="1">
    <location>
        <begin position="357"/>
        <end position="422"/>
    </location>
</feature>
<feature type="region of interest" description="Disordered" evidence="1">
    <location>
        <begin position="124"/>
        <end position="146"/>
    </location>
</feature>
<dbReference type="EMBL" id="JABSTR010000005">
    <property type="protein sequence ID" value="KAH9369662.1"/>
    <property type="molecule type" value="Genomic_DNA"/>
</dbReference>
<comment type="caution">
    <text evidence="2">The sequence shown here is derived from an EMBL/GenBank/DDBJ whole genome shotgun (WGS) entry which is preliminary data.</text>
</comment>
<gene>
    <name evidence="2" type="ORF">HPB48_007629</name>
</gene>
<feature type="compositionally biased region" description="Basic and acidic residues" evidence="1">
    <location>
        <begin position="181"/>
        <end position="206"/>
    </location>
</feature>